<feature type="domain" description="NOL9 N-terminal" evidence="11">
    <location>
        <begin position="266"/>
        <end position="421"/>
    </location>
</feature>
<accession>A0A6I9VX50</accession>
<evidence type="ECO:0000313" key="13">
    <source>
        <dbReference type="Proteomes" id="UP000504615"/>
    </source>
</evidence>
<evidence type="ECO:0000256" key="6">
    <source>
        <dbReference type="ARBA" id="ARBA00022777"/>
    </source>
</evidence>
<evidence type="ECO:0000259" key="11">
    <source>
        <dbReference type="Pfam" id="PF24419"/>
    </source>
</evidence>
<comment type="similarity">
    <text evidence="2">Belongs to the Clp1 family. NOL9/GRC3 subfamily.</text>
</comment>
<evidence type="ECO:0000256" key="8">
    <source>
        <dbReference type="ARBA" id="ARBA00023242"/>
    </source>
</evidence>
<dbReference type="PANTHER" id="PTHR12755">
    <property type="entry name" value="CLEAVAGE/POLYADENYLATION FACTOR IA SUBUNIT CLP1P"/>
    <property type="match status" value="1"/>
</dbReference>
<evidence type="ECO:0000256" key="5">
    <source>
        <dbReference type="ARBA" id="ARBA00022741"/>
    </source>
</evidence>
<dbReference type="SUPFAM" id="SSF52540">
    <property type="entry name" value="P-loop containing nucleoside triphosphate hydrolases"/>
    <property type="match status" value="1"/>
</dbReference>
<dbReference type="InterPro" id="IPR032319">
    <property type="entry name" value="CLP1_P"/>
</dbReference>
<evidence type="ECO:0000256" key="4">
    <source>
        <dbReference type="ARBA" id="ARBA00022679"/>
    </source>
</evidence>
<gene>
    <name evidence="14" type="primary">LOC105422684</name>
</gene>
<evidence type="ECO:0000256" key="1">
    <source>
        <dbReference type="ARBA" id="ARBA00004604"/>
    </source>
</evidence>
<dbReference type="Proteomes" id="UP000504615">
    <property type="component" value="Unplaced"/>
</dbReference>
<dbReference type="GO" id="GO:0000448">
    <property type="term" value="P:cleavage in ITS2 between 5.8S rRNA and LSU-rRNA of tricistronic rRNA transcript (SSU-rRNA, 5.8S rRNA, LSU-rRNA)"/>
    <property type="evidence" value="ECO:0007669"/>
    <property type="project" value="TreeGrafter"/>
</dbReference>
<dbReference type="InterPro" id="IPR057573">
    <property type="entry name" value="NOL9_N"/>
</dbReference>
<dbReference type="GO" id="GO:0005524">
    <property type="term" value="F:ATP binding"/>
    <property type="evidence" value="ECO:0007669"/>
    <property type="project" value="UniProtKB-KW"/>
</dbReference>
<dbReference type="Pfam" id="PF24419">
    <property type="entry name" value="Cupin_NOL9"/>
    <property type="match status" value="1"/>
</dbReference>
<dbReference type="PANTHER" id="PTHR12755:SF3">
    <property type="entry name" value="POLYNUCLEOTIDE 5'-HYDROXYL-KINASE NOL9"/>
    <property type="match status" value="1"/>
</dbReference>
<comment type="subcellular location">
    <subcellularLocation>
        <location evidence="1">Nucleus</location>
        <location evidence="1">Nucleolus</location>
    </subcellularLocation>
</comment>
<evidence type="ECO:0000256" key="7">
    <source>
        <dbReference type="ARBA" id="ARBA00022840"/>
    </source>
</evidence>
<feature type="domain" description="Clp1 P-loop" evidence="10">
    <location>
        <begin position="462"/>
        <end position="609"/>
    </location>
</feature>
<name>A0A6I9VX50_9HYME</name>
<dbReference type="OrthoDB" id="2405412at2759"/>
<sequence length="825" mass="94286">MKVKHNKTKEENPRYIPLDIRKVKIRKIQKKTIKPACKDTTMNLVNDTCAKNIENISSSSNPVFKESISKEKIAIQQVNLKHKKEYSDKEIDSETFYLKKINDSIKCTLDQQMETQIGDSWKLIPEEEIQDDDWRQVIVKEQKHLDTPIEISDSDSLVNFPQIVEDNQKTGLDKNHKTTCDDILTLNISSEVSCTSSNAVKNDKNKDVSDTSKNIDNESNPVENLTYREFVEDKNSGSINYDNDLEACSGSEQSLNLPRRLRNRKPPKVYCIKKMVVIIMERGSRFNFIGKLLIKVLYGSVKIYGFIMNKLTKATKVYSPRGYSNIVIETNKELLEDSIDDVWKALAAKGINRDFENQLQIDIDNIRPGMAVLILQNFENTLTHFLETYFPFKLFPKMKNSYSYSWTDPKRAATILQANLYLNQYDNFNNKLIVDSCITLDVTEKMLDCWFKNEWCCALIAGGKNVGKSTTVRCLINSLLRTSKKVVLVDIDPGQSECTPSSCISYSLIEEPLMGPNFTHLKVPVYQLFIDDVSVSRCVTRYLEGVKMLIEKLKECPLLSLLPIVVNTMGFTKGLGWNIAMFTIKLIRPSIIVQIVSSKKKNNFDDVLSAKVVNKQECSWTFCDEKFINWNKPCEHDLFIMYSQAETATQKKKWNMEPYQQRELVMMSYLSGIVYNKTDSEMPFSSLCIIPQRLFGVPTSHALSVINANIVALCGIDLTEKASREYTDISNLRILTQRSPLCTCYGFGIIRGIDMEQQEIFINTPLPISIMQHVNCLAGCIPVPESLIQLCQDVPYVGGKAKLPTSREPRKGYFRMKYKNKPTKS</sequence>
<dbReference type="Gene3D" id="3.40.50.300">
    <property type="entry name" value="P-loop containing nucleotide triphosphate hydrolases"/>
    <property type="match status" value="1"/>
</dbReference>
<feature type="domain" description="NOL9 C-terminal" evidence="12">
    <location>
        <begin position="681"/>
        <end position="780"/>
    </location>
</feature>
<keyword evidence="4" id="KW-0808">Transferase</keyword>
<dbReference type="InterPro" id="IPR045116">
    <property type="entry name" value="Clp1/Grc3"/>
</dbReference>
<proteinExistence type="inferred from homology"/>
<dbReference type="Pfam" id="PF16575">
    <property type="entry name" value="CLP1_P"/>
    <property type="match status" value="1"/>
</dbReference>
<protein>
    <recommendedName>
        <fullName evidence="9">Polynucleotide 5'-hydroxyl-kinase NOL9</fullName>
    </recommendedName>
</protein>
<keyword evidence="5" id="KW-0547">Nucleotide-binding</keyword>
<dbReference type="InterPro" id="IPR057570">
    <property type="entry name" value="NOL9_C"/>
</dbReference>
<dbReference type="GO" id="GO:0051731">
    <property type="term" value="F:polynucleotide 5'-hydroxyl-kinase activity"/>
    <property type="evidence" value="ECO:0007669"/>
    <property type="project" value="InterPro"/>
</dbReference>
<evidence type="ECO:0000259" key="12">
    <source>
        <dbReference type="Pfam" id="PF25467"/>
    </source>
</evidence>
<reference evidence="14" key="1">
    <citation type="submission" date="2025-08" db="UniProtKB">
        <authorList>
            <consortium name="RefSeq"/>
        </authorList>
    </citation>
    <scope>IDENTIFICATION</scope>
</reference>
<keyword evidence="8" id="KW-0539">Nucleus</keyword>
<dbReference type="GeneID" id="105422684"/>
<keyword evidence="6" id="KW-0418">Kinase</keyword>
<dbReference type="AlphaFoldDB" id="A0A6I9VX50"/>
<keyword evidence="3" id="KW-0698">rRNA processing</keyword>
<evidence type="ECO:0000256" key="9">
    <source>
        <dbReference type="ARBA" id="ARBA00071212"/>
    </source>
</evidence>
<organism evidence="13 14">
    <name type="scientific">Pogonomyrmex barbatus</name>
    <name type="common">red harvester ant</name>
    <dbReference type="NCBI Taxonomy" id="144034"/>
    <lineage>
        <taxon>Eukaryota</taxon>
        <taxon>Metazoa</taxon>
        <taxon>Ecdysozoa</taxon>
        <taxon>Arthropoda</taxon>
        <taxon>Hexapoda</taxon>
        <taxon>Insecta</taxon>
        <taxon>Pterygota</taxon>
        <taxon>Neoptera</taxon>
        <taxon>Endopterygota</taxon>
        <taxon>Hymenoptera</taxon>
        <taxon>Apocrita</taxon>
        <taxon>Aculeata</taxon>
        <taxon>Formicoidea</taxon>
        <taxon>Formicidae</taxon>
        <taxon>Myrmicinae</taxon>
        <taxon>Pogonomyrmex</taxon>
    </lineage>
</organism>
<evidence type="ECO:0000259" key="10">
    <source>
        <dbReference type="Pfam" id="PF16575"/>
    </source>
</evidence>
<evidence type="ECO:0000256" key="3">
    <source>
        <dbReference type="ARBA" id="ARBA00022552"/>
    </source>
</evidence>
<dbReference type="RefSeq" id="XP_011630463.1">
    <property type="nucleotide sequence ID" value="XM_011632161.2"/>
</dbReference>
<evidence type="ECO:0000256" key="2">
    <source>
        <dbReference type="ARBA" id="ARBA00011003"/>
    </source>
</evidence>
<evidence type="ECO:0000313" key="14">
    <source>
        <dbReference type="RefSeq" id="XP_011630463.1"/>
    </source>
</evidence>
<keyword evidence="13" id="KW-1185">Reference proteome</keyword>
<dbReference type="GO" id="GO:0005730">
    <property type="term" value="C:nucleolus"/>
    <property type="evidence" value="ECO:0007669"/>
    <property type="project" value="UniProtKB-SubCell"/>
</dbReference>
<keyword evidence="7" id="KW-0067">ATP-binding</keyword>
<dbReference type="InterPro" id="IPR027417">
    <property type="entry name" value="P-loop_NTPase"/>
</dbReference>
<dbReference type="Pfam" id="PF25467">
    <property type="entry name" value="NOL9_C"/>
    <property type="match status" value="1"/>
</dbReference>